<dbReference type="AlphaFoldDB" id="A0AA37SRX2"/>
<proteinExistence type="inferred from homology"/>
<dbReference type="GO" id="GO:0016491">
    <property type="term" value="F:oxidoreductase activity"/>
    <property type="evidence" value="ECO:0007669"/>
    <property type="project" value="UniProtKB-KW"/>
</dbReference>
<accession>A0AA37SRX2</accession>
<dbReference type="InterPro" id="IPR000415">
    <property type="entry name" value="Nitroreductase-like"/>
</dbReference>
<dbReference type="EMBL" id="BSOH01000007">
    <property type="protein sequence ID" value="GLR16940.1"/>
    <property type="molecule type" value="Genomic_DNA"/>
</dbReference>
<reference evidence="4" key="1">
    <citation type="journal article" date="2014" name="Int. J. Syst. Evol. Microbiol.">
        <title>Complete genome sequence of Corynebacterium casei LMG S-19264T (=DSM 44701T), isolated from a smear-ripened cheese.</title>
        <authorList>
            <consortium name="US DOE Joint Genome Institute (JGI-PGF)"/>
            <person name="Walter F."/>
            <person name="Albersmeier A."/>
            <person name="Kalinowski J."/>
            <person name="Ruckert C."/>
        </authorList>
    </citation>
    <scope>NUCLEOTIDE SEQUENCE</scope>
    <source>
        <strain evidence="4">NBRC 108769</strain>
    </source>
</reference>
<comment type="similarity">
    <text evidence="1">Belongs to the nitroreductase family.</text>
</comment>
<feature type="domain" description="Nitroreductase" evidence="3">
    <location>
        <begin position="15"/>
        <end position="58"/>
    </location>
</feature>
<reference evidence="4" key="2">
    <citation type="submission" date="2023-01" db="EMBL/GenBank/DDBJ databases">
        <title>Draft genome sequence of Portibacter lacus strain NBRC 108769.</title>
        <authorList>
            <person name="Sun Q."/>
            <person name="Mori K."/>
        </authorList>
    </citation>
    <scope>NUCLEOTIDE SEQUENCE</scope>
    <source>
        <strain evidence="4">NBRC 108769</strain>
    </source>
</reference>
<evidence type="ECO:0000313" key="4">
    <source>
        <dbReference type="EMBL" id="GLR16940.1"/>
    </source>
</evidence>
<comment type="caution">
    <text evidence="4">The sequence shown here is derived from an EMBL/GenBank/DDBJ whole genome shotgun (WGS) entry which is preliminary data.</text>
</comment>
<keyword evidence="5" id="KW-1185">Reference proteome</keyword>
<protein>
    <recommendedName>
        <fullName evidence="3">Nitroreductase domain-containing protein</fullName>
    </recommendedName>
</protein>
<keyword evidence="2" id="KW-0560">Oxidoreductase</keyword>
<sequence length="193" mass="21749">MSKTANSKYELSKDIANRWSPRVFSDKEITLTQIETLFEAARWAPSSNNGQPWRFMYTLKGTEAYDKAFSCLAEFNQSWVANAPILVLTAYKKTFDNGKENFHALHDLGLAVSNLSLQAQSMGIAVHQMAGVNWRKAHEVYNIPEDFHVTTAIAIGYYGGDVQKLPEELQKAEVAERQRISLSKIVNEGTFNL</sequence>
<evidence type="ECO:0000256" key="1">
    <source>
        <dbReference type="ARBA" id="ARBA00007118"/>
    </source>
</evidence>
<feature type="domain" description="Nitroreductase" evidence="3">
    <location>
        <begin position="73"/>
        <end position="157"/>
    </location>
</feature>
<dbReference type="Pfam" id="PF00881">
    <property type="entry name" value="Nitroreductase"/>
    <property type="match status" value="2"/>
</dbReference>
<name>A0AA37SRX2_9BACT</name>
<evidence type="ECO:0000313" key="5">
    <source>
        <dbReference type="Proteomes" id="UP001156666"/>
    </source>
</evidence>
<dbReference type="CDD" id="cd02138">
    <property type="entry name" value="TdsD-like"/>
    <property type="match status" value="1"/>
</dbReference>
<dbReference type="SUPFAM" id="SSF55469">
    <property type="entry name" value="FMN-dependent nitroreductase-like"/>
    <property type="match status" value="1"/>
</dbReference>
<dbReference type="PANTHER" id="PTHR43673:SF10">
    <property type="entry name" value="NADH DEHYDROGENASE_NAD(P)H NITROREDUCTASE XCC3605-RELATED"/>
    <property type="match status" value="1"/>
</dbReference>
<dbReference type="RefSeq" id="WP_235290880.1">
    <property type="nucleotide sequence ID" value="NZ_BSOH01000007.1"/>
</dbReference>
<evidence type="ECO:0000256" key="2">
    <source>
        <dbReference type="ARBA" id="ARBA00023002"/>
    </source>
</evidence>
<evidence type="ECO:0000259" key="3">
    <source>
        <dbReference type="Pfam" id="PF00881"/>
    </source>
</evidence>
<gene>
    <name evidence="4" type="ORF">GCM10007940_15550</name>
</gene>
<dbReference type="Proteomes" id="UP001156666">
    <property type="component" value="Unassembled WGS sequence"/>
</dbReference>
<dbReference type="PANTHER" id="PTHR43673">
    <property type="entry name" value="NAD(P)H NITROREDUCTASE YDGI-RELATED"/>
    <property type="match status" value="1"/>
</dbReference>
<dbReference type="Gene3D" id="3.40.109.10">
    <property type="entry name" value="NADH Oxidase"/>
    <property type="match status" value="1"/>
</dbReference>
<organism evidence="4 5">
    <name type="scientific">Portibacter lacus</name>
    <dbReference type="NCBI Taxonomy" id="1099794"/>
    <lineage>
        <taxon>Bacteria</taxon>
        <taxon>Pseudomonadati</taxon>
        <taxon>Bacteroidota</taxon>
        <taxon>Saprospiria</taxon>
        <taxon>Saprospirales</taxon>
        <taxon>Haliscomenobacteraceae</taxon>
        <taxon>Portibacter</taxon>
    </lineage>
</organism>
<dbReference type="InterPro" id="IPR029479">
    <property type="entry name" value="Nitroreductase"/>
</dbReference>